<dbReference type="Gene3D" id="1.10.10.10">
    <property type="entry name" value="Winged helix-like DNA-binding domain superfamily/Winged helix DNA-binding domain"/>
    <property type="match status" value="1"/>
</dbReference>
<dbReference type="Proteomes" id="UP000236884">
    <property type="component" value="Chromosome"/>
</dbReference>
<evidence type="ECO:0000259" key="2">
    <source>
        <dbReference type="PROSITE" id="PS51464"/>
    </source>
</evidence>
<dbReference type="AlphaFoldDB" id="A0A0S3PXC7"/>
<feature type="domain" description="SIS" evidence="2">
    <location>
        <begin position="134"/>
        <end position="274"/>
    </location>
</feature>
<dbReference type="CDD" id="cd04795">
    <property type="entry name" value="SIS"/>
    <property type="match status" value="1"/>
</dbReference>
<dbReference type="Pfam" id="PF01380">
    <property type="entry name" value="SIS"/>
    <property type="match status" value="1"/>
</dbReference>
<protein>
    <submittedName>
        <fullName evidence="3">HTH-type transcriptional regulator MurR</fullName>
    </submittedName>
</protein>
<sequence>MTADHTLSDQTRDVFGERYAHERGVLTPSLKRVADYIDTHRLDVMALSAIEIAKAVGTSDATVVRAVQALGFEGLDELRRELAHSYRGRNAPSDNLARTLADVGENTERAVDAAYDASIGSIEVLALPEQREAITEALRVLHIAKRIVIFGLGPTAHIAAYAATRLRREGRRAGVVDRGGEQIADQLLQFEAGDAVIMMAYGSIYREAEATIAEARRLKIPIVLLSDTSDDAFLRHARVVLNVPRGRSQRIALHGATIVCIEMLLLGLATSGRELATSSLERLERLRETARSRRPR</sequence>
<accession>A0A0S3PXC7</accession>
<dbReference type="KEGG" id="vgo:GJW-30_1_03078"/>
<keyword evidence="4" id="KW-1185">Reference proteome</keyword>
<dbReference type="InterPro" id="IPR000281">
    <property type="entry name" value="HTH_RpiR"/>
</dbReference>
<dbReference type="GO" id="GO:1901135">
    <property type="term" value="P:carbohydrate derivative metabolic process"/>
    <property type="evidence" value="ECO:0007669"/>
    <property type="project" value="InterPro"/>
</dbReference>
<dbReference type="EMBL" id="AP014946">
    <property type="protein sequence ID" value="BAT60532.1"/>
    <property type="molecule type" value="Genomic_DNA"/>
</dbReference>
<dbReference type="Pfam" id="PF01418">
    <property type="entry name" value="HTH_6"/>
    <property type="match status" value="1"/>
</dbReference>
<gene>
    <name evidence="3" type="primary">murR</name>
    <name evidence="3" type="ORF">GJW-30_1_03078</name>
</gene>
<dbReference type="PROSITE" id="PS51071">
    <property type="entry name" value="HTH_RPIR"/>
    <property type="match status" value="1"/>
</dbReference>
<feature type="domain" description="HTH rpiR-type" evidence="1">
    <location>
        <begin position="13"/>
        <end position="89"/>
    </location>
</feature>
<dbReference type="InterPro" id="IPR009057">
    <property type="entry name" value="Homeodomain-like_sf"/>
</dbReference>
<dbReference type="OrthoDB" id="8683433at2"/>
<dbReference type="InterPro" id="IPR047640">
    <property type="entry name" value="RpiR-like"/>
</dbReference>
<dbReference type="PANTHER" id="PTHR30514">
    <property type="entry name" value="GLUCOKINASE"/>
    <property type="match status" value="1"/>
</dbReference>
<dbReference type="GO" id="GO:0097367">
    <property type="term" value="F:carbohydrate derivative binding"/>
    <property type="evidence" value="ECO:0007669"/>
    <property type="project" value="InterPro"/>
</dbReference>
<dbReference type="PROSITE" id="PS51464">
    <property type="entry name" value="SIS"/>
    <property type="match status" value="1"/>
</dbReference>
<dbReference type="InterPro" id="IPR046348">
    <property type="entry name" value="SIS_dom_sf"/>
</dbReference>
<dbReference type="SUPFAM" id="SSF46689">
    <property type="entry name" value="Homeodomain-like"/>
    <property type="match status" value="1"/>
</dbReference>
<dbReference type="GO" id="GO:0003700">
    <property type="term" value="F:DNA-binding transcription factor activity"/>
    <property type="evidence" value="ECO:0007669"/>
    <property type="project" value="InterPro"/>
</dbReference>
<dbReference type="InterPro" id="IPR036388">
    <property type="entry name" value="WH-like_DNA-bd_sf"/>
</dbReference>
<proteinExistence type="predicted"/>
<evidence type="ECO:0000259" key="1">
    <source>
        <dbReference type="PROSITE" id="PS51071"/>
    </source>
</evidence>
<reference evidence="3 4" key="1">
    <citation type="submission" date="2015-08" db="EMBL/GenBank/DDBJ databases">
        <title>Investigation of the bacterial diversity of lava forest soil.</title>
        <authorList>
            <person name="Lee J.S."/>
        </authorList>
    </citation>
    <scope>NUCLEOTIDE SEQUENCE [LARGE SCALE GENOMIC DNA]</scope>
    <source>
        <strain evidence="3 4">GJW-30</strain>
    </source>
</reference>
<name>A0A0S3PXC7_9BRAD</name>
<organism evidence="3 4">
    <name type="scientific">Variibacter gotjawalensis</name>
    <dbReference type="NCBI Taxonomy" id="1333996"/>
    <lineage>
        <taxon>Bacteria</taxon>
        <taxon>Pseudomonadati</taxon>
        <taxon>Pseudomonadota</taxon>
        <taxon>Alphaproteobacteria</taxon>
        <taxon>Hyphomicrobiales</taxon>
        <taxon>Nitrobacteraceae</taxon>
        <taxon>Variibacter</taxon>
    </lineage>
</organism>
<dbReference type="GO" id="GO:0003677">
    <property type="term" value="F:DNA binding"/>
    <property type="evidence" value="ECO:0007669"/>
    <property type="project" value="InterPro"/>
</dbReference>
<dbReference type="Gene3D" id="3.40.50.10490">
    <property type="entry name" value="Glucose-6-phosphate isomerase like protein, domain 1"/>
    <property type="match status" value="1"/>
</dbReference>
<dbReference type="InterPro" id="IPR001347">
    <property type="entry name" value="SIS_dom"/>
</dbReference>
<evidence type="ECO:0000313" key="4">
    <source>
        <dbReference type="Proteomes" id="UP000236884"/>
    </source>
</evidence>
<evidence type="ECO:0000313" key="3">
    <source>
        <dbReference type="EMBL" id="BAT60532.1"/>
    </source>
</evidence>
<dbReference type="SUPFAM" id="SSF53697">
    <property type="entry name" value="SIS domain"/>
    <property type="match status" value="1"/>
</dbReference>